<dbReference type="AlphaFoldDB" id="A0A0G1SJU2"/>
<comment type="caution">
    <text evidence="9">The sequence shown here is derived from an EMBL/GenBank/DDBJ whole genome shotgun (WGS) entry which is preliminary data.</text>
</comment>
<dbReference type="InterPro" id="IPR003796">
    <property type="entry name" value="RNR_NrdR-like"/>
</dbReference>
<dbReference type="PATRIC" id="fig|1618354.3.peg.424"/>
<gene>
    <name evidence="7" type="primary">nrdR</name>
    <name evidence="9" type="ORF">UX92_C0012G0019</name>
</gene>
<keyword evidence="1 7" id="KW-0678">Repressor</keyword>
<comment type="similarity">
    <text evidence="7">Belongs to the NrdR family.</text>
</comment>
<comment type="caution">
    <text evidence="7">Lacks conserved residue(s) required for the propagation of feature annotation.</text>
</comment>
<keyword evidence="3 7" id="KW-0067">ATP-binding</keyword>
<dbReference type="GO" id="GO:0008270">
    <property type="term" value="F:zinc ion binding"/>
    <property type="evidence" value="ECO:0007669"/>
    <property type="project" value="InterPro"/>
</dbReference>
<protein>
    <recommendedName>
        <fullName evidence="7">Transcriptional repressor NrdR</fullName>
    </recommendedName>
</protein>
<dbReference type="Pfam" id="PF03477">
    <property type="entry name" value="ATP-cone"/>
    <property type="match status" value="1"/>
</dbReference>
<dbReference type="GO" id="GO:0005524">
    <property type="term" value="F:ATP binding"/>
    <property type="evidence" value="ECO:0007669"/>
    <property type="project" value="UniProtKB-UniRule"/>
</dbReference>
<keyword evidence="5 7" id="KW-0238">DNA-binding</keyword>
<keyword evidence="2 7" id="KW-0547">Nucleotide-binding</keyword>
<keyword evidence="6 7" id="KW-0804">Transcription</keyword>
<evidence type="ECO:0000256" key="7">
    <source>
        <dbReference type="HAMAP-Rule" id="MF_00440"/>
    </source>
</evidence>
<evidence type="ECO:0000256" key="6">
    <source>
        <dbReference type="ARBA" id="ARBA00023163"/>
    </source>
</evidence>
<evidence type="ECO:0000256" key="5">
    <source>
        <dbReference type="ARBA" id="ARBA00023125"/>
    </source>
</evidence>
<evidence type="ECO:0000313" key="10">
    <source>
        <dbReference type="Proteomes" id="UP000034565"/>
    </source>
</evidence>
<dbReference type="HAMAP" id="MF_00440">
    <property type="entry name" value="NrdR"/>
    <property type="match status" value="1"/>
</dbReference>
<dbReference type="GO" id="GO:0003677">
    <property type="term" value="F:DNA binding"/>
    <property type="evidence" value="ECO:0007669"/>
    <property type="project" value="UniProtKB-KW"/>
</dbReference>
<dbReference type="EMBL" id="LCOA01000012">
    <property type="protein sequence ID" value="KKU69676.1"/>
    <property type="molecule type" value="Genomic_DNA"/>
</dbReference>
<evidence type="ECO:0000313" key="9">
    <source>
        <dbReference type="EMBL" id="KKU69676.1"/>
    </source>
</evidence>
<sequence>MLESRVAEDGQSLRRRRECEKCQKRFTTFERIEGPTIFVIKRDGSRQPFDREKIVRGTIKSFDKRPVSIDLINQLADEVEREVRRKEVSEIPSKTIGRIVLKRLKNIDKVAWMRFASVYLELTDLTEFEKLFEKIS</sequence>
<reference evidence="9 10" key="1">
    <citation type="journal article" date="2015" name="Nature">
        <title>rRNA introns, odd ribosomes, and small enigmatic genomes across a large radiation of phyla.</title>
        <authorList>
            <person name="Brown C.T."/>
            <person name="Hug L.A."/>
            <person name="Thomas B.C."/>
            <person name="Sharon I."/>
            <person name="Castelle C.J."/>
            <person name="Singh A."/>
            <person name="Wilkins M.J."/>
            <person name="Williams K.H."/>
            <person name="Banfield J.F."/>
        </authorList>
    </citation>
    <scope>NUCLEOTIDE SEQUENCE [LARGE SCALE GENOMIC DNA]</scope>
</reference>
<keyword evidence="4 7" id="KW-0805">Transcription regulation</keyword>
<evidence type="ECO:0000256" key="4">
    <source>
        <dbReference type="ARBA" id="ARBA00023015"/>
    </source>
</evidence>
<dbReference type="Pfam" id="PF22811">
    <property type="entry name" value="Zn_ribbon_NrdR"/>
    <property type="match status" value="1"/>
</dbReference>
<dbReference type="PANTHER" id="PTHR30455">
    <property type="entry name" value="TRANSCRIPTIONAL REPRESSOR NRDR"/>
    <property type="match status" value="1"/>
</dbReference>
<evidence type="ECO:0000256" key="3">
    <source>
        <dbReference type="ARBA" id="ARBA00022840"/>
    </source>
</evidence>
<feature type="domain" description="ATP-cone" evidence="8">
    <location>
        <begin position="37"/>
        <end position="127"/>
    </location>
</feature>
<name>A0A0G1SJU2_9BACT</name>
<dbReference type="InterPro" id="IPR055173">
    <property type="entry name" value="NrdR-like_N"/>
</dbReference>
<dbReference type="NCBIfam" id="TIGR00244">
    <property type="entry name" value="transcriptional regulator NrdR"/>
    <property type="match status" value="1"/>
</dbReference>
<dbReference type="GO" id="GO:0045892">
    <property type="term" value="P:negative regulation of DNA-templated transcription"/>
    <property type="evidence" value="ECO:0007669"/>
    <property type="project" value="UniProtKB-UniRule"/>
</dbReference>
<evidence type="ECO:0000259" key="8">
    <source>
        <dbReference type="PROSITE" id="PS51161"/>
    </source>
</evidence>
<accession>A0A0G1SJU2</accession>
<evidence type="ECO:0000256" key="2">
    <source>
        <dbReference type="ARBA" id="ARBA00022741"/>
    </source>
</evidence>
<dbReference type="Proteomes" id="UP000034565">
    <property type="component" value="Unassembled WGS sequence"/>
</dbReference>
<dbReference type="PANTHER" id="PTHR30455:SF2">
    <property type="entry name" value="TRANSCRIPTIONAL REPRESSOR NRDR"/>
    <property type="match status" value="1"/>
</dbReference>
<organism evidence="9 10">
    <name type="scientific">Candidatus Amesbacteria bacterium GW2011_GWA1_47_20</name>
    <dbReference type="NCBI Taxonomy" id="1618354"/>
    <lineage>
        <taxon>Bacteria</taxon>
        <taxon>Candidatus Amesiibacteriota</taxon>
    </lineage>
</organism>
<comment type="function">
    <text evidence="7">Negatively regulates transcription of bacterial ribonucleotide reductase nrd genes and operons by binding to NrdR-boxes.</text>
</comment>
<proteinExistence type="inferred from homology"/>
<dbReference type="InterPro" id="IPR005144">
    <property type="entry name" value="ATP-cone_dom"/>
</dbReference>
<evidence type="ECO:0000256" key="1">
    <source>
        <dbReference type="ARBA" id="ARBA00022491"/>
    </source>
</evidence>
<dbReference type="PROSITE" id="PS51161">
    <property type="entry name" value="ATP_CONE"/>
    <property type="match status" value="1"/>
</dbReference>